<keyword evidence="9" id="KW-1185">Reference proteome</keyword>
<dbReference type="Pfam" id="PF12698">
    <property type="entry name" value="ABC2_membrane_3"/>
    <property type="match status" value="1"/>
</dbReference>
<evidence type="ECO:0000256" key="1">
    <source>
        <dbReference type="ARBA" id="ARBA00004141"/>
    </source>
</evidence>
<feature type="transmembrane region" description="Helical" evidence="6">
    <location>
        <begin position="205"/>
        <end position="227"/>
    </location>
</feature>
<sequence>MSGATGLDTDPPTTTPTGPPAPATGQDAPPPPTTRRVLWLVLSREVSTRLRSKAFKIMTPLFVVALVLGIGAASLFAGGTSTSTVGFLPADATAAAALDAAADGAGVDLRTVTVPDPADARAQVQDGDLDAAVVATGADGLQVVVREELDDVTGALLTAVARGQALDAQITALGGDPAQVQAAMGAAGVHVEALDPADPRHGARIALGVITGILLYISLLIFGPTVAQGVVEEKSSRVVELLLATVKPWQLMAGKVLGIGLVGLSQLVLYAAVAVPMALGTGVLDLPTSVALGSVTWSLLWFLLGFALYALLFAATGALVSRQEDVAGVTTPIIMMIIIPYVVGVSVLPSDPDSGLLDVLSVVPLSAPLIMPMLIAAGTAPGWQIALAVALAAATIAALVRLTGRIYAGAVKRTGSRIRLTDALRNR</sequence>
<feature type="region of interest" description="Disordered" evidence="5">
    <location>
        <begin position="1"/>
        <end position="34"/>
    </location>
</feature>
<feature type="transmembrane region" description="Helical" evidence="6">
    <location>
        <begin position="256"/>
        <end position="279"/>
    </location>
</feature>
<evidence type="ECO:0000256" key="4">
    <source>
        <dbReference type="ARBA" id="ARBA00023136"/>
    </source>
</evidence>
<dbReference type="GO" id="GO:0016020">
    <property type="term" value="C:membrane"/>
    <property type="evidence" value="ECO:0007669"/>
    <property type="project" value="UniProtKB-SubCell"/>
</dbReference>
<feature type="transmembrane region" description="Helical" evidence="6">
    <location>
        <begin position="369"/>
        <end position="400"/>
    </location>
</feature>
<accession>A0A937R6G1</accession>
<dbReference type="Proteomes" id="UP000604475">
    <property type="component" value="Unassembled WGS sequence"/>
</dbReference>
<gene>
    <name evidence="8" type="ORF">I7412_02880</name>
</gene>
<dbReference type="PANTHER" id="PTHR43471">
    <property type="entry name" value="ABC TRANSPORTER PERMEASE"/>
    <property type="match status" value="1"/>
</dbReference>
<dbReference type="AlphaFoldDB" id="A0A937R6G1"/>
<dbReference type="RefSeq" id="WP_202998611.1">
    <property type="nucleotide sequence ID" value="NZ_JADWYU010000102.1"/>
</dbReference>
<organism evidence="8 9">
    <name type="scientific">Frankia nepalensis</name>
    <dbReference type="NCBI Taxonomy" id="1836974"/>
    <lineage>
        <taxon>Bacteria</taxon>
        <taxon>Bacillati</taxon>
        <taxon>Actinomycetota</taxon>
        <taxon>Actinomycetes</taxon>
        <taxon>Frankiales</taxon>
        <taxon>Frankiaceae</taxon>
        <taxon>Frankia</taxon>
    </lineage>
</organism>
<dbReference type="GO" id="GO:0140359">
    <property type="term" value="F:ABC-type transporter activity"/>
    <property type="evidence" value="ECO:0007669"/>
    <property type="project" value="InterPro"/>
</dbReference>
<name>A0A937R6G1_9ACTN</name>
<keyword evidence="2 6" id="KW-0812">Transmembrane</keyword>
<feature type="transmembrane region" description="Helical" evidence="6">
    <location>
        <begin position="327"/>
        <end position="349"/>
    </location>
</feature>
<evidence type="ECO:0000256" key="6">
    <source>
        <dbReference type="SAM" id="Phobius"/>
    </source>
</evidence>
<keyword evidence="3 6" id="KW-1133">Transmembrane helix</keyword>
<evidence type="ECO:0000256" key="2">
    <source>
        <dbReference type="ARBA" id="ARBA00022692"/>
    </source>
</evidence>
<feature type="transmembrane region" description="Helical" evidence="6">
    <location>
        <begin position="57"/>
        <end position="77"/>
    </location>
</feature>
<dbReference type="InterPro" id="IPR013525">
    <property type="entry name" value="ABC2_TM"/>
</dbReference>
<keyword evidence="4 6" id="KW-0472">Membrane</keyword>
<evidence type="ECO:0000313" key="9">
    <source>
        <dbReference type="Proteomes" id="UP000604475"/>
    </source>
</evidence>
<feature type="transmembrane region" description="Helical" evidence="6">
    <location>
        <begin position="299"/>
        <end position="320"/>
    </location>
</feature>
<protein>
    <submittedName>
        <fullName evidence="8">ABC transporter permease</fullName>
    </submittedName>
</protein>
<comment type="caution">
    <text evidence="8">The sequence shown here is derived from an EMBL/GenBank/DDBJ whole genome shotgun (WGS) entry which is preliminary data.</text>
</comment>
<feature type="compositionally biased region" description="Low complexity" evidence="5">
    <location>
        <begin position="1"/>
        <end position="12"/>
    </location>
</feature>
<evidence type="ECO:0000313" key="8">
    <source>
        <dbReference type="EMBL" id="MBL7626136.1"/>
    </source>
</evidence>
<dbReference type="EMBL" id="JAEACQ010000123">
    <property type="protein sequence ID" value="MBL7626136.1"/>
    <property type="molecule type" value="Genomic_DNA"/>
</dbReference>
<feature type="domain" description="ABC-2 type transporter transmembrane" evidence="7">
    <location>
        <begin position="55"/>
        <end position="402"/>
    </location>
</feature>
<evidence type="ECO:0000256" key="3">
    <source>
        <dbReference type="ARBA" id="ARBA00022989"/>
    </source>
</evidence>
<comment type="subcellular location">
    <subcellularLocation>
        <location evidence="1">Membrane</location>
        <topology evidence="1">Multi-pass membrane protein</topology>
    </subcellularLocation>
</comment>
<reference evidence="8" key="1">
    <citation type="submission" date="2020-12" db="EMBL/GenBank/DDBJ databases">
        <title>Genomic characterization of non-nitrogen-fixing Frankia strains.</title>
        <authorList>
            <person name="Carlos-Shanley C."/>
            <person name="Guerra T."/>
            <person name="Hahn D."/>
        </authorList>
    </citation>
    <scope>NUCLEOTIDE SEQUENCE</scope>
    <source>
        <strain evidence="8">CN6</strain>
    </source>
</reference>
<evidence type="ECO:0000256" key="5">
    <source>
        <dbReference type="SAM" id="MobiDB-lite"/>
    </source>
</evidence>
<dbReference type="PANTHER" id="PTHR43471:SF3">
    <property type="entry name" value="ABC TRANSPORTER PERMEASE PROTEIN NATB"/>
    <property type="match status" value="1"/>
</dbReference>
<evidence type="ECO:0000259" key="7">
    <source>
        <dbReference type="Pfam" id="PF12698"/>
    </source>
</evidence>
<proteinExistence type="predicted"/>
<feature type="compositionally biased region" description="Pro residues" evidence="5">
    <location>
        <begin position="13"/>
        <end position="33"/>
    </location>
</feature>